<organism evidence="6">
    <name type="scientific">hydrothermal vent metagenome</name>
    <dbReference type="NCBI Taxonomy" id="652676"/>
    <lineage>
        <taxon>unclassified sequences</taxon>
        <taxon>metagenomes</taxon>
        <taxon>ecological metagenomes</taxon>
    </lineage>
</organism>
<reference evidence="6" key="1">
    <citation type="submission" date="2018-06" db="EMBL/GenBank/DDBJ databases">
        <authorList>
            <person name="Zhirakovskaya E."/>
        </authorList>
    </citation>
    <scope>NUCLEOTIDE SEQUENCE</scope>
</reference>
<evidence type="ECO:0000256" key="2">
    <source>
        <dbReference type="ARBA" id="ARBA00022692"/>
    </source>
</evidence>
<dbReference type="EMBL" id="UOGD01000396">
    <property type="protein sequence ID" value="VAX27868.1"/>
    <property type="molecule type" value="Genomic_DNA"/>
</dbReference>
<dbReference type="GO" id="GO:0016020">
    <property type="term" value="C:membrane"/>
    <property type="evidence" value="ECO:0007669"/>
    <property type="project" value="UniProtKB-SubCell"/>
</dbReference>
<dbReference type="Pfam" id="PF04140">
    <property type="entry name" value="ICMT"/>
    <property type="match status" value="1"/>
</dbReference>
<feature type="transmembrane region" description="Helical" evidence="5">
    <location>
        <begin position="47"/>
        <end position="67"/>
    </location>
</feature>
<evidence type="ECO:0000313" key="6">
    <source>
        <dbReference type="EMBL" id="VAX27868.1"/>
    </source>
</evidence>
<dbReference type="PANTHER" id="PTHR43847">
    <property type="entry name" value="BLL3993 PROTEIN"/>
    <property type="match status" value="1"/>
</dbReference>
<dbReference type="AlphaFoldDB" id="A0A3B1CV60"/>
<protein>
    <recommendedName>
        <fullName evidence="7">Steroid 5-alpha reductase C-terminal domain-containing protein</fullName>
    </recommendedName>
</protein>
<comment type="subcellular location">
    <subcellularLocation>
        <location evidence="1">Membrane</location>
        <topology evidence="1">Multi-pass membrane protein</topology>
    </subcellularLocation>
</comment>
<keyword evidence="4 5" id="KW-0472">Membrane</keyword>
<evidence type="ECO:0000256" key="5">
    <source>
        <dbReference type="SAM" id="Phobius"/>
    </source>
</evidence>
<feature type="transmembrane region" description="Helical" evidence="5">
    <location>
        <begin position="74"/>
        <end position="92"/>
    </location>
</feature>
<dbReference type="InterPro" id="IPR052527">
    <property type="entry name" value="Metal_cation-efflux_comp"/>
</dbReference>
<keyword evidence="2 5" id="KW-0812">Transmembrane</keyword>
<evidence type="ECO:0000256" key="4">
    <source>
        <dbReference type="ARBA" id="ARBA00023136"/>
    </source>
</evidence>
<dbReference type="Gene3D" id="1.20.120.1630">
    <property type="match status" value="1"/>
</dbReference>
<accession>A0A3B1CV60</accession>
<dbReference type="PANTHER" id="PTHR43847:SF1">
    <property type="entry name" value="BLL3993 PROTEIN"/>
    <property type="match status" value="1"/>
</dbReference>
<evidence type="ECO:0000256" key="1">
    <source>
        <dbReference type="ARBA" id="ARBA00004141"/>
    </source>
</evidence>
<evidence type="ECO:0008006" key="7">
    <source>
        <dbReference type="Google" id="ProtNLM"/>
    </source>
</evidence>
<gene>
    <name evidence="6" type="ORF">MNBD_IGNAVI01-1961</name>
</gene>
<dbReference type="GO" id="GO:0004671">
    <property type="term" value="F:protein C-terminal S-isoprenylcysteine carboxyl O-methyltransferase activity"/>
    <property type="evidence" value="ECO:0007669"/>
    <property type="project" value="InterPro"/>
</dbReference>
<name>A0A3B1CV60_9ZZZZ</name>
<feature type="transmembrane region" description="Helical" evidence="5">
    <location>
        <begin position="136"/>
        <end position="161"/>
    </location>
</feature>
<proteinExistence type="predicted"/>
<evidence type="ECO:0000256" key="3">
    <source>
        <dbReference type="ARBA" id="ARBA00022989"/>
    </source>
</evidence>
<keyword evidence="3 5" id="KW-1133">Transmembrane helix</keyword>
<dbReference type="InterPro" id="IPR007269">
    <property type="entry name" value="ICMT_MeTrfase"/>
</dbReference>
<sequence length="193" mass="21710">MDAINIISLVALVFSVFANSATAKGGLKGAVTKNEKKPKTYLQKIPLNTSALILVLQILGLFQIGTLDYADNLLPIRIIGLLVFIIFSWLQVRSFKNLKGNYSQEIVIKKNHQLVTTGMHKMVRHPQYISQIISDLGLGIALCSFLVVPLVLLVELPLFILRAKKEEEILNKYFGEKYIEYKKKSSFMIPFIG</sequence>